<dbReference type="Pfam" id="PF05033">
    <property type="entry name" value="Pre-SET"/>
    <property type="match status" value="1"/>
</dbReference>
<keyword evidence="6" id="KW-0479">Metal-binding</keyword>
<dbReference type="OrthoDB" id="5792673at2759"/>
<keyword evidence="12" id="KW-1185">Reference proteome</keyword>
<dbReference type="GO" id="GO:0005634">
    <property type="term" value="C:nucleus"/>
    <property type="evidence" value="ECO:0007669"/>
    <property type="project" value="InterPro"/>
</dbReference>
<reference evidence="11 12" key="1">
    <citation type="journal article" date="2019" name="Nat. Plants">
        <title>Stout camphor tree genome fills gaps in understanding of flowering plant genome evolution.</title>
        <authorList>
            <person name="Chaw S.M."/>
            <person name="Liu Y.C."/>
            <person name="Wu Y.W."/>
            <person name="Wang H.Y."/>
            <person name="Lin C.I."/>
            <person name="Wu C.S."/>
            <person name="Ke H.M."/>
            <person name="Chang L.Y."/>
            <person name="Hsu C.Y."/>
            <person name="Yang H.T."/>
            <person name="Sudianto E."/>
            <person name="Hsu M.H."/>
            <person name="Wu K.P."/>
            <person name="Wang L.N."/>
            <person name="Leebens-Mack J.H."/>
            <person name="Tsai I.J."/>
        </authorList>
    </citation>
    <scope>NUCLEOTIDE SEQUENCE [LARGE SCALE GENOMIC DNA]</scope>
    <source>
        <strain evidence="12">cv. Chaw 1501</strain>
        <tissue evidence="11">Young leaves</tissue>
    </source>
</reference>
<evidence type="ECO:0000259" key="10">
    <source>
        <dbReference type="PROSITE" id="PS50868"/>
    </source>
</evidence>
<dbReference type="SUPFAM" id="SSF82199">
    <property type="entry name" value="SET domain"/>
    <property type="match status" value="1"/>
</dbReference>
<dbReference type="PANTHER" id="PTHR46223">
    <property type="entry name" value="HISTONE-LYSINE N-METHYLTRANSFERASE SUV39H"/>
    <property type="match status" value="1"/>
</dbReference>
<dbReference type="PANTHER" id="PTHR46223:SF3">
    <property type="entry name" value="HISTONE-LYSINE N-METHYLTRANSFERASE SET-23"/>
    <property type="match status" value="1"/>
</dbReference>
<keyword evidence="3" id="KW-0489">Methyltransferase</keyword>
<dbReference type="InterPro" id="IPR003616">
    <property type="entry name" value="Post-SET_dom"/>
</dbReference>
<dbReference type="InterPro" id="IPR001214">
    <property type="entry name" value="SET_dom"/>
</dbReference>
<accession>A0A3S3Q6S9</accession>
<gene>
    <name evidence="11" type="ORF">CKAN_00903400</name>
</gene>
<evidence type="ECO:0000313" key="12">
    <source>
        <dbReference type="Proteomes" id="UP000283530"/>
    </source>
</evidence>
<evidence type="ECO:0000313" key="11">
    <source>
        <dbReference type="EMBL" id="RWR80399.1"/>
    </source>
</evidence>
<evidence type="ECO:0000256" key="3">
    <source>
        <dbReference type="ARBA" id="ARBA00022603"/>
    </source>
</evidence>
<dbReference type="InterPro" id="IPR007728">
    <property type="entry name" value="Pre-SET_dom"/>
</dbReference>
<sequence length="386" mass="42298">MGSIFPVSKRVSFSSGQRMMKKHRSCNNQTEGGGGEGEGEGECQQQHLCNWAELVLPWLSPPDLASISSTCKPLYLISKSITNQRSSDASRSLENHHAPIPFLNTLDTHPYSYFIYTPSSIIGFPSSIPLHQSWGRKPQLPIWGTPSSPILHPKPTDFPSLMVENASGCGCSDCSEEIDGKFHCPCARLRPGLSGFSEDVGVITECGESCGCGRECGNRTTQRGIAVRLKIVRDSVKGWGLHADQFIRRGEFICEYAGELLTTDEARKRQQKYDELASQGRFSSALLVVREHLPSGKACLRLNIDATRVGNVARFINHSCDGGNLSTVLVRNCGSLLPRICFFASRDIVEGEELTFSYGDIRLRPKGSPCFCGSSCCFGVLPSEHT</sequence>
<dbReference type="GO" id="GO:0008270">
    <property type="term" value="F:zinc ion binding"/>
    <property type="evidence" value="ECO:0007669"/>
    <property type="project" value="InterPro"/>
</dbReference>
<dbReference type="Proteomes" id="UP000283530">
    <property type="component" value="Unassembled WGS sequence"/>
</dbReference>
<dbReference type="GO" id="GO:0005694">
    <property type="term" value="C:chromosome"/>
    <property type="evidence" value="ECO:0007669"/>
    <property type="project" value="UniProtKB-SubCell"/>
</dbReference>
<feature type="region of interest" description="Disordered" evidence="8">
    <location>
        <begin position="1"/>
        <end position="42"/>
    </location>
</feature>
<dbReference type="Gene3D" id="2.170.270.10">
    <property type="entry name" value="SET domain"/>
    <property type="match status" value="1"/>
</dbReference>
<protein>
    <submittedName>
        <fullName evidence="11">SET domain-containing protein</fullName>
    </submittedName>
</protein>
<evidence type="ECO:0000256" key="4">
    <source>
        <dbReference type="ARBA" id="ARBA00022679"/>
    </source>
</evidence>
<dbReference type="PROSITE" id="PS50868">
    <property type="entry name" value="POST_SET"/>
    <property type="match status" value="1"/>
</dbReference>
<evidence type="ECO:0000256" key="2">
    <source>
        <dbReference type="ARBA" id="ARBA00022454"/>
    </source>
</evidence>
<evidence type="ECO:0000256" key="7">
    <source>
        <dbReference type="ARBA" id="ARBA00022833"/>
    </source>
</evidence>
<proteinExistence type="predicted"/>
<keyword evidence="5" id="KW-0949">S-adenosyl-L-methionine</keyword>
<name>A0A3S3Q6S9_9MAGN</name>
<dbReference type="PROSITE" id="PS50280">
    <property type="entry name" value="SET"/>
    <property type="match status" value="1"/>
</dbReference>
<evidence type="ECO:0000256" key="1">
    <source>
        <dbReference type="ARBA" id="ARBA00004286"/>
    </source>
</evidence>
<evidence type="ECO:0000256" key="8">
    <source>
        <dbReference type="SAM" id="MobiDB-lite"/>
    </source>
</evidence>
<feature type="domain" description="SET" evidence="9">
    <location>
        <begin position="227"/>
        <end position="359"/>
    </location>
</feature>
<feature type="domain" description="Post-SET" evidence="10">
    <location>
        <begin position="366"/>
        <end position="382"/>
    </location>
</feature>
<dbReference type="AlphaFoldDB" id="A0A3S3Q6S9"/>
<evidence type="ECO:0000256" key="6">
    <source>
        <dbReference type="ARBA" id="ARBA00022723"/>
    </source>
</evidence>
<comment type="caution">
    <text evidence="11">The sequence shown here is derived from an EMBL/GenBank/DDBJ whole genome shotgun (WGS) entry which is preliminary data.</text>
</comment>
<dbReference type="EMBL" id="QPKB01000003">
    <property type="protein sequence ID" value="RWR80399.1"/>
    <property type="molecule type" value="Genomic_DNA"/>
</dbReference>
<keyword evidence="7" id="KW-0862">Zinc</keyword>
<organism evidence="11 12">
    <name type="scientific">Cinnamomum micranthum f. kanehirae</name>
    <dbReference type="NCBI Taxonomy" id="337451"/>
    <lineage>
        <taxon>Eukaryota</taxon>
        <taxon>Viridiplantae</taxon>
        <taxon>Streptophyta</taxon>
        <taxon>Embryophyta</taxon>
        <taxon>Tracheophyta</taxon>
        <taxon>Spermatophyta</taxon>
        <taxon>Magnoliopsida</taxon>
        <taxon>Magnoliidae</taxon>
        <taxon>Laurales</taxon>
        <taxon>Lauraceae</taxon>
        <taxon>Cinnamomum</taxon>
    </lineage>
</organism>
<keyword evidence="4" id="KW-0808">Transferase</keyword>
<dbReference type="GO" id="GO:0042054">
    <property type="term" value="F:histone methyltransferase activity"/>
    <property type="evidence" value="ECO:0007669"/>
    <property type="project" value="InterPro"/>
</dbReference>
<dbReference type="STRING" id="337451.A0A3S3Q6S9"/>
<keyword evidence="2" id="KW-0158">Chromosome</keyword>
<evidence type="ECO:0000256" key="5">
    <source>
        <dbReference type="ARBA" id="ARBA00022691"/>
    </source>
</evidence>
<dbReference type="InterPro" id="IPR050973">
    <property type="entry name" value="H3K9_Histone-Lys_N-MTase"/>
</dbReference>
<dbReference type="GO" id="GO:0032259">
    <property type="term" value="P:methylation"/>
    <property type="evidence" value="ECO:0007669"/>
    <property type="project" value="UniProtKB-KW"/>
</dbReference>
<comment type="subcellular location">
    <subcellularLocation>
        <location evidence="1">Chromosome</location>
    </subcellularLocation>
</comment>
<dbReference type="InterPro" id="IPR046341">
    <property type="entry name" value="SET_dom_sf"/>
</dbReference>
<evidence type="ECO:0000259" key="9">
    <source>
        <dbReference type="PROSITE" id="PS50280"/>
    </source>
</evidence>
<dbReference type="SMART" id="SM00317">
    <property type="entry name" value="SET"/>
    <property type="match status" value="1"/>
</dbReference>
<dbReference type="Pfam" id="PF00856">
    <property type="entry name" value="SET"/>
    <property type="match status" value="1"/>
</dbReference>